<feature type="domain" description="Retrotransposon Copia-like N-terminal" evidence="1">
    <location>
        <begin position="31"/>
        <end position="77"/>
    </location>
</feature>
<proteinExistence type="predicted"/>
<protein>
    <submittedName>
        <fullName evidence="3">Uncharacterized protein LOC104243046</fullName>
    </submittedName>
</protein>
<dbReference type="AlphaFoldDB" id="A0A1U7Y015"/>
<accession>A0A1U7Y015</accession>
<keyword evidence="2" id="KW-1185">Reference proteome</keyword>
<dbReference type="RefSeq" id="XP_009796473.1">
    <property type="nucleotide sequence ID" value="XM_009798171.1"/>
</dbReference>
<gene>
    <name evidence="3" type="primary">LOC104243046</name>
</gene>
<reference evidence="3" key="2">
    <citation type="submission" date="2025-08" db="UniProtKB">
        <authorList>
            <consortium name="RefSeq"/>
        </authorList>
    </citation>
    <scope>IDENTIFICATION</scope>
    <source>
        <tissue evidence="3">Leaf</tissue>
    </source>
</reference>
<dbReference type="Proteomes" id="UP000189701">
    <property type="component" value="Unplaced"/>
</dbReference>
<sequence length="169" mass="19453">MSEESSSSPLDSIDSVMASEKIDHTYPLYVHPSDNSSSILILVQLTCFENYRLWRRTMRIALEAKLKLGFINGTCIKETFKAELHEDWETYNVIVLSRKMNTVYKDLISGIAYASHAHLVCEDIRERFDKVNRIHIFQLHRAIGTISQGTDSVAMYFTKLKEISPEYDA</sequence>
<evidence type="ECO:0000313" key="3">
    <source>
        <dbReference type="RefSeq" id="XP_009796473.1"/>
    </source>
</evidence>
<evidence type="ECO:0000313" key="2">
    <source>
        <dbReference type="Proteomes" id="UP000189701"/>
    </source>
</evidence>
<reference evidence="2" key="1">
    <citation type="journal article" date="2013" name="Genome Biol.">
        <title>Reference genomes and transcriptomes of Nicotiana sylvestris and Nicotiana tomentosiformis.</title>
        <authorList>
            <person name="Sierro N."/>
            <person name="Battey J.N."/>
            <person name="Ouadi S."/>
            <person name="Bovet L."/>
            <person name="Goepfert S."/>
            <person name="Bakaher N."/>
            <person name="Peitsch M.C."/>
            <person name="Ivanov N.V."/>
        </authorList>
    </citation>
    <scope>NUCLEOTIDE SEQUENCE [LARGE SCALE GENOMIC DNA]</scope>
</reference>
<dbReference type="InterPro" id="IPR029472">
    <property type="entry name" value="Copia-like_N"/>
</dbReference>
<organism evidence="2 3">
    <name type="scientific">Nicotiana sylvestris</name>
    <name type="common">Wood tobacco</name>
    <name type="synonym">South American tobacco</name>
    <dbReference type="NCBI Taxonomy" id="4096"/>
    <lineage>
        <taxon>Eukaryota</taxon>
        <taxon>Viridiplantae</taxon>
        <taxon>Streptophyta</taxon>
        <taxon>Embryophyta</taxon>
        <taxon>Tracheophyta</taxon>
        <taxon>Spermatophyta</taxon>
        <taxon>Magnoliopsida</taxon>
        <taxon>eudicotyledons</taxon>
        <taxon>Gunneridae</taxon>
        <taxon>Pentapetalae</taxon>
        <taxon>asterids</taxon>
        <taxon>lamiids</taxon>
        <taxon>Solanales</taxon>
        <taxon>Solanaceae</taxon>
        <taxon>Nicotianoideae</taxon>
        <taxon>Nicotianeae</taxon>
        <taxon>Nicotiana</taxon>
    </lineage>
</organism>
<evidence type="ECO:0000259" key="1">
    <source>
        <dbReference type="Pfam" id="PF14244"/>
    </source>
</evidence>
<dbReference type="Pfam" id="PF14244">
    <property type="entry name" value="Retrotran_gag_3"/>
    <property type="match status" value="1"/>
</dbReference>
<dbReference type="PANTHER" id="PTHR37610">
    <property type="entry name" value="CCHC-TYPE DOMAIN-CONTAINING PROTEIN"/>
    <property type="match status" value="1"/>
</dbReference>
<dbReference type="OrthoDB" id="1712054at2759"/>
<name>A0A1U7Y015_NICSY</name>
<dbReference type="PANTHER" id="PTHR37610:SF85">
    <property type="entry name" value="REVERSE TRANSCRIPTASE DOMAIN-CONTAINING PROTEIN"/>
    <property type="match status" value="1"/>
</dbReference>